<dbReference type="EMBL" id="KQ947428">
    <property type="protein sequence ID" value="KUJ10861.1"/>
    <property type="molecule type" value="Genomic_DNA"/>
</dbReference>
<sequence>MIQHASNISPSWHRYRQLESRAAICSLCARQRDIRSMHRNLLHDIAKQIKSFLGRYPREILENTQLKGCRSGDPGNHCAGNGQPKTSFMPDQIARLNLNFSPRISMGLAIDRINARSAADDCLTVQISRWSKLEARGTVSSRSLFGIRYSGML</sequence>
<evidence type="ECO:0000313" key="1">
    <source>
        <dbReference type="EMBL" id="KUJ10861.1"/>
    </source>
</evidence>
<keyword evidence="2" id="KW-1185">Reference proteome</keyword>
<dbReference type="RefSeq" id="XP_018065216.1">
    <property type="nucleotide sequence ID" value="XM_018206199.1"/>
</dbReference>
<reference evidence="1 2" key="1">
    <citation type="submission" date="2015-10" db="EMBL/GenBank/DDBJ databases">
        <title>Full genome of DAOMC 229536 Phialocephala scopiformis, a fungal endophyte of spruce producing the potent anti-insectan compound rugulosin.</title>
        <authorList>
            <consortium name="DOE Joint Genome Institute"/>
            <person name="Walker A.K."/>
            <person name="Frasz S.L."/>
            <person name="Seifert K.A."/>
            <person name="Miller J.D."/>
            <person name="Mondo S.J."/>
            <person name="Labutti K."/>
            <person name="Lipzen A."/>
            <person name="Dockter R."/>
            <person name="Kennedy M."/>
            <person name="Grigoriev I.V."/>
            <person name="Spatafora J.W."/>
        </authorList>
    </citation>
    <scope>NUCLEOTIDE SEQUENCE [LARGE SCALE GENOMIC DNA]</scope>
    <source>
        <strain evidence="1 2">CBS 120377</strain>
    </source>
</reference>
<dbReference type="AlphaFoldDB" id="A0A194WSB9"/>
<dbReference type="KEGG" id="psco:LY89DRAFT_251586"/>
<gene>
    <name evidence="1" type="ORF">LY89DRAFT_251586</name>
</gene>
<proteinExistence type="predicted"/>
<dbReference type="Proteomes" id="UP000070700">
    <property type="component" value="Unassembled WGS sequence"/>
</dbReference>
<name>A0A194WSB9_MOLSC</name>
<evidence type="ECO:0000313" key="2">
    <source>
        <dbReference type="Proteomes" id="UP000070700"/>
    </source>
</evidence>
<dbReference type="InParanoid" id="A0A194WSB9"/>
<organism evidence="1 2">
    <name type="scientific">Mollisia scopiformis</name>
    <name type="common">Conifer needle endophyte fungus</name>
    <name type="synonym">Phialocephala scopiformis</name>
    <dbReference type="NCBI Taxonomy" id="149040"/>
    <lineage>
        <taxon>Eukaryota</taxon>
        <taxon>Fungi</taxon>
        <taxon>Dikarya</taxon>
        <taxon>Ascomycota</taxon>
        <taxon>Pezizomycotina</taxon>
        <taxon>Leotiomycetes</taxon>
        <taxon>Helotiales</taxon>
        <taxon>Mollisiaceae</taxon>
        <taxon>Mollisia</taxon>
    </lineage>
</organism>
<accession>A0A194WSB9</accession>
<dbReference type="GeneID" id="28815925"/>
<protein>
    <submittedName>
        <fullName evidence="1">Uncharacterized protein</fullName>
    </submittedName>
</protein>